<dbReference type="EMBL" id="VNHM01000005">
    <property type="protein sequence ID" value="TYO96293.1"/>
    <property type="molecule type" value="Genomic_DNA"/>
</dbReference>
<dbReference type="RefSeq" id="WP_166511270.1">
    <property type="nucleotide sequence ID" value="NZ_VNHM01000005.1"/>
</dbReference>
<dbReference type="InterPro" id="IPR033756">
    <property type="entry name" value="YlxH/NBP35"/>
</dbReference>
<accession>A0A5S4ZTV1</accession>
<evidence type="ECO:0000313" key="4">
    <source>
        <dbReference type="Proteomes" id="UP000323166"/>
    </source>
</evidence>
<comment type="caution">
    <text evidence="3">The sequence shown here is derived from an EMBL/GenBank/DDBJ whole genome shotgun (WGS) entry which is preliminary data.</text>
</comment>
<dbReference type="PANTHER" id="PTHR43384">
    <property type="entry name" value="SEPTUM SITE-DETERMINING PROTEIN MIND HOMOLOG, CHLOROPLASTIC-RELATED"/>
    <property type="match status" value="1"/>
</dbReference>
<dbReference type="GO" id="GO:0009898">
    <property type="term" value="C:cytoplasmic side of plasma membrane"/>
    <property type="evidence" value="ECO:0007669"/>
    <property type="project" value="TreeGrafter"/>
</dbReference>
<dbReference type="PANTHER" id="PTHR43384:SF4">
    <property type="entry name" value="CELLULOSE BIOSYNTHESIS PROTEIN BCSQ-RELATED"/>
    <property type="match status" value="1"/>
</dbReference>
<dbReference type="SUPFAM" id="SSF52540">
    <property type="entry name" value="P-loop containing nucleoside triphosphate hydrolases"/>
    <property type="match status" value="1"/>
</dbReference>
<dbReference type="Gene3D" id="3.40.50.300">
    <property type="entry name" value="P-loop containing nucleotide triphosphate hydrolases"/>
    <property type="match status" value="1"/>
</dbReference>
<sequence>MRIINRNTLKQRPSEIVSPHDSIPAQGPRVITITSGKGGVGKTNLAVNLSIALAGEGQRVILFDADLGMANVEVLLGMTPALTLYDHLFKNIPISDILLPGPGGIKIISGGAGFLELANLSTKQRTKLLNGIEILNSMADFVMIDTGAGISKDVLAFCAAADEMQMVITPEPTSLTDAYSLIKVMDRFKLHKEVGLVINQARSNVESSEPVHRLINLADRYLTIRLKHLGSIPWDQSVVRAVKNQTPFYLAKPQSSASAAVKRIATVMLNKSKPVDAEGGLRGFISKLTRLFK</sequence>
<organism evidence="3 4">
    <name type="scientific">Desulfallas thermosapovorans DSM 6562</name>
    <dbReference type="NCBI Taxonomy" id="1121431"/>
    <lineage>
        <taxon>Bacteria</taxon>
        <taxon>Bacillati</taxon>
        <taxon>Bacillota</taxon>
        <taxon>Clostridia</taxon>
        <taxon>Eubacteriales</taxon>
        <taxon>Desulfallaceae</taxon>
        <taxon>Desulfallas</taxon>
    </lineage>
</organism>
<dbReference type="Pfam" id="PF10609">
    <property type="entry name" value="ParA"/>
    <property type="match status" value="1"/>
</dbReference>
<dbReference type="Proteomes" id="UP000323166">
    <property type="component" value="Unassembled WGS sequence"/>
</dbReference>
<keyword evidence="3" id="KW-0969">Cilium</keyword>
<reference evidence="3 4" key="1">
    <citation type="submission" date="2019-07" db="EMBL/GenBank/DDBJ databases">
        <title>Genomic Encyclopedia of Type Strains, Phase I: the one thousand microbial genomes (KMG-I) project.</title>
        <authorList>
            <person name="Kyrpides N."/>
        </authorList>
    </citation>
    <scope>NUCLEOTIDE SEQUENCE [LARGE SCALE GENOMIC DNA]</scope>
    <source>
        <strain evidence="3 4">DSM 6562</strain>
    </source>
</reference>
<dbReference type="CDD" id="cd02038">
    <property type="entry name" value="FlhG-like"/>
    <property type="match status" value="1"/>
</dbReference>
<dbReference type="InterPro" id="IPR033875">
    <property type="entry name" value="FlhG"/>
</dbReference>
<dbReference type="PIRSF" id="PIRSF003092">
    <property type="entry name" value="MinD"/>
    <property type="match status" value="1"/>
</dbReference>
<gene>
    <name evidence="3" type="ORF">LX24_01251</name>
</gene>
<dbReference type="GO" id="GO:0005829">
    <property type="term" value="C:cytosol"/>
    <property type="evidence" value="ECO:0007669"/>
    <property type="project" value="TreeGrafter"/>
</dbReference>
<dbReference type="AlphaFoldDB" id="A0A5S4ZTV1"/>
<keyword evidence="4" id="KW-1185">Reference proteome</keyword>
<keyword evidence="3" id="KW-0966">Cell projection</keyword>
<dbReference type="InterPro" id="IPR027417">
    <property type="entry name" value="P-loop_NTPase"/>
</dbReference>
<name>A0A5S4ZTV1_9FIRM</name>
<dbReference type="GO" id="GO:0016887">
    <property type="term" value="F:ATP hydrolysis activity"/>
    <property type="evidence" value="ECO:0007669"/>
    <property type="project" value="TreeGrafter"/>
</dbReference>
<evidence type="ECO:0000256" key="1">
    <source>
        <dbReference type="ARBA" id="ARBA00022741"/>
    </source>
</evidence>
<evidence type="ECO:0000313" key="3">
    <source>
        <dbReference type="EMBL" id="TYO96293.1"/>
    </source>
</evidence>
<proteinExistence type="predicted"/>
<keyword evidence="2" id="KW-0067">ATP-binding</keyword>
<keyword evidence="3" id="KW-0282">Flagellum</keyword>
<protein>
    <submittedName>
        <fullName evidence="3">Flagellar biosynthesis protein FlhG</fullName>
    </submittedName>
</protein>
<dbReference type="GO" id="GO:0051782">
    <property type="term" value="P:negative regulation of cell division"/>
    <property type="evidence" value="ECO:0007669"/>
    <property type="project" value="TreeGrafter"/>
</dbReference>
<keyword evidence="1" id="KW-0547">Nucleotide-binding</keyword>
<dbReference type="InterPro" id="IPR025501">
    <property type="entry name" value="MinD_FleN"/>
</dbReference>
<dbReference type="InterPro" id="IPR050625">
    <property type="entry name" value="ParA/MinD_ATPase"/>
</dbReference>
<dbReference type="GO" id="GO:0005524">
    <property type="term" value="F:ATP binding"/>
    <property type="evidence" value="ECO:0007669"/>
    <property type="project" value="UniProtKB-KW"/>
</dbReference>
<evidence type="ECO:0000256" key="2">
    <source>
        <dbReference type="ARBA" id="ARBA00022840"/>
    </source>
</evidence>